<dbReference type="GO" id="GO:0022848">
    <property type="term" value="F:acetylcholine-gated monoatomic cation-selective channel activity"/>
    <property type="evidence" value="ECO:0007669"/>
    <property type="project" value="InterPro"/>
</dbReference>
<dbReference type="InterPro" id="IPR036719">
    <property type="entry name" value="Neuro-gated_channel_TM_sf"/>
</dbReference>
<dbReference type="PANTHER" id="PTHR18945">
    <property type="entry name" value="NEUROTRANSMITTER GATED ION CHANNEL"/>
    <property type="match status" value="1"/>
</dbReference>
<dbReference type="GO" id="GO:0045211">
    <property type="term" value="C:postsynaptic membrane"/>
    <property type="evidence" value="ECO:0007669"/>
    <property type="project" value="UniProtKB-SubCell"/>
</dbReference>
<dbReference type="InterPro" id="IPR038050">
    <property type="entry name" value="Neuro_actylchol_rec"/>
</dbReference>
<dbReference type="Pfam" id="PF02932">
    <property type="entry name" value="Neur_chan_memb"/>
    <property type="match status" value="1"/>
</dbReference>
<comment type="catalytic activity">
    <reaction evidence="18">
        <text>Na(+)(in) = Na(+)(out)</text>
        <dbReference type="Rhea" id="RHEA:34963"/>
        <dbReference type="ChEBI" id="CHEBI:29101"/>
    </reaction>
</comment>
<dbReference type="PROSITE" id="PS00236">
    <property type="entry name" value="NEUROTR_ION_CHANNEL"/>
    <property type="match status" value="1"/>
</dbReference>
<comment type="similarity">
    <text evidence="19">Belongs to the ligand-gated ion channel (TC 1.A.9) family.</text>
</comment>
<evidence type="ECO:0000313" key="22">
    <source>
        <dbReference type="EMBL" id="NXP32655.1"/>
    </source>
</evidence>
<feature type="domain" description="Neurotransmitter-gated ion-channel ligand-binding" evidence="20">
    <location>
        <begin position="2"/>
        <end position="156"/>
    </location>
</feature>
<keyword evidence="6 19" id="KW-1133">Transmembrane helix</keyword>
<dbReference type="Gene3D" id="2.70.170.10">
    <property type="entry name" value="Neurotransmitter-gated ion-channel ligand-binding domain"/>
    <property type="match status" value="1"/>
</dbReference>
<feature type="non-terminal residue" evidence="22">
    <location>
        <position position="323"/>
    </location>
</feature>
<dbReference type="InterPro" id="IPR036734">
    <property type="entry name" value="Neur_chan_lig-bd_sf"/>
</dbReference>
<evidence type="ECO:0000256" key="18">
    <source>
        <dbReference type="ARBA" id="ARBA00036239"/>
    </source>
</evidence>
<keyword evidence="14" id="KW-1071">Ligand-gated ion channel</keyword>
<evidence type="ECO:0000259" key="21">
    <source>
        <dbReference type="Pfam" id="PF02932"/>
    </source>
</evidence>
<keyword evidence="11" id="KW-0675">Receptor</keyword>
<evidence type="ECO:0000256" key="15">
    <source>
        <dbReference type="ARBA" id="ARBA00023303"/>
    </source>
</evidence>
<dbReference type="PRINTS" id="PR00252">
    <property type="entry name" value="NRIONCHANNEL"/>
</dbReference>
<dbReference type="InterPro" id="IPR002394">
    <property type="entry name" value="Nicotinic_acetylcholine_rcpt"/>
</dbReference>
<dbReference type="FunFam" id="2.70.170.10:FF:000012">
    <property type="entry name" value="Nicotinic acetylcholine receptor subunit gamma"/>
    <property type="match status" value="1"/>
</dbReference>
<evidence type="ECO:0000256" key="4">
    <source>
        <dbReference type="ARBA" id="ARBA00022692"/>
    </source>
</evidence>
<organism evidence="22 23">
    <name type="scientific">Leiothrix lutea</name>
    <name type="common">Red-billed leiothrix</name>
    <name type="synonym">Sylvia lutea</name>
    <dbReference type="NCBI Taxonomy" id="36275"/>
    <lineage>
        <taxon>Eukaryota</taxon>
        <taxon>Metazoa</taxon>
        <taxon>Chordata</taxon>
        <taxon>Craniata</taxon>
        <taxon>Vertebrata</taxon>
        <taxon>Euteleostomi</taxon>
        <taxon>Archelosauria</taxon>
        <taxon>Archosauria</taxon>
        <taxon>Dinosauria</taxon>
        <taxon>Saurischia</taxon>
        <taxon>Theropoda</taxon>
        <taxon>Coelurosauria</taxon>
        <taxon>Aves</taxon>
        <taxon>Neognathae</taxon>
        <taxon>Neoaves</taxon>
        <taxon>Telluraves</taxon>
        <taxon>Australaves</taxon>
        <taxon>Passeriformes</taxon>
        <taxon>Sylvioidea</taxon>
        <taxon>Leiothrichidae</taxon>
        <taxon>Leiothrix</taxon>
    </lineage>
</organism>
<evidence type="ECO:0000256" key="6">
    <source>
        <dbReference type="ARBA" id="ARBA00022989"/>
    </source>
</evidence>
<comment type="function">
    <text evidence="1">After binding acetylcholine, the AChR responds by an extensive change in conformation that affects all subunits and leads to opening of an ion-conducting channel across the plasma membrane.</text>
</comment>
<dbReference type="InterPro" id="IPR006202">
    <property type="entry name" value="Neur_chan_lig-bd"/>
</dbReference>
<feature type="domain" description="Neurotransmitter-gated ion-channel transmembrane" evidence="21">
    <location>
        <begin position="186"/>
        <end position="295"/>
    </location>
</feature>
<evidence type="ECO:0000256" key="13">
    <source>
        <dbReference type="ARBA" id="ARBA00023257"/>
    </source>
</evidence>
<evidence type="ECO:0000313" key="23">
    <source>
        <dbReference type="Proteomes" id="UP000524007"/>
    </source>
</evidence>
<gene>
    <name evidence="22" type="primary">Chrnd</name>
    <name evidence="22" type="ORF">LEILUT_R01644</name>
</gene>
<keyword evidence="5" id="KW-0732">Signal</keyword>
<comment type="caution">
    <text evidence="19">Lacks conserved residue(s) required for the propagation of feature annotation.</text>
</comment>
<evidence type="ECO:0000256" key="2">
    <source>
        <dbReference type="ARBA" id="ARBA00022448"/>
    </source>
</evidence>
<evidence type="ECO:0000256" key="10">
    <source>
        <dbReference type="ARBA" id="ARBA00023157"/>
    </source>
</evidence>
<dbReference type="Gene3D" id="1.20.58.390">
    <property type="entry name" value="Neurotransmitter-gated ion-channel transmembrane domain"/>
    <property type="match status" value="2"/>
</dbReference>
<feature type="transmembrane region" description="Helical" evidence="19">
    <location>
        <begin position="157"/>
        <end position="180"/>
    </location>
</feature>
<keyword evidence="8 19" id="KW-0406">Ion transport</keyword>
<keyword evidence="15 19" id="KW-0407">Ion channel</keyword>
<dbReference type="AlphaFoldDB" id="A0A7L1ZCE4"/>
<dbReference type="InterPro" id="IPR018000">
    <property type="entry name" value="Neurotransmitter_ion_chnl_CS"/>
</dbReference>
<keyword evidence="12" id="KW-0325">Glycoprotein</keyword>
<comment type="subcellular location">
    <subcellularLocation>
        <location evidence="16">Postsynaptic cell membrane</location>
        <topology evidence="16">Multi-pass membrane protein</topology>
    </subcellularLocation>
</comment>
<evidence type="ECO:0000256" key="11">
    <source>
        <dbReference type="ARBA" id="ARBA00023170"/>
    </source>
</evidence>
<evidence type="ECO:0000256" key="5">
    <source>
        <dbReference type="ARBA" id="ARBA00022729"/>
    </source>
</evidence>
<evidence type="ECO:0000256" key="3">
    <source>
        <dbReference type="ARBA" id="ARBA00022475"/>
    </source>
</evidence>
<dbReference type="SUPFAM" id="SSF63712">
    <property type="entry name" value="Nicotinic receptor ligand binding domain-like"/>
    <property type="match status" value="1"/>
</dbReference>
<accession>A0A7L1ZCE4</accession>
<dbReference type="Pfam" id="PF02931">
    <property type="entry name" value="Neur_chan_LBD"/>
    <property type="match status" value="1"/>
</dbReference>
<dbReference type="SUPFAM" id="SSF90112">
    <property type="entry name" value="Neurotransmitter-gated ion-channel transmembrane pore"/>
    <property type="match status" value="1"/>
</dbReference>
<evidence type="ECO:0000256" key="16">
    <source>
        <dbReference type="ARBA" id="ARBA00034104"/>
    </source>
</evidence>
<comment type="catalytic activity">
    <reaction evidence="17">
        <text>K(+)(in) = K(+)(out)</text>
        <dbReference type="Rhea" id="RHEA:29463"/>
        <dbReference type="ChEBI" id="CHEBI:29103"/>
    </reaction>
</comment>
<keyword evidence="10" id="KW-1015">Disulfide bond</keyword>
<keyword evidence="3" id="KW-1003">Cell membrane</keyword>
<evidence type="ECO:0000256" key="12">
    <source>
        <dbReference type="ARBA" id="ARBA00023180"/>
    </source>
</evidence>
<evidence type="ECO:0000256" key="1">
    <source>
        <dbReference type="ARBA" id="ARBA00003328"/>
    </source>
</evidence>
<dbReference type="EMBL" id="VXBY01000253">
    <property type="protein sequence ID" value="NXP32655.1"/>
    <property type="molecule type" value="Genomic_DNA"/>
</dbReference>
<reference evidence="22 23" key="1">
    <citation type="submission" date="2019-09" db="EMBL/GenBank/DDBJ databases">
        <title>Bird 10,000 Genomes (B10K) Project - Family phase.</title>
        <authorList>
            <person name="Zhang G."/>
        </authorList>
    </citation>
    <scope>NUCLEOTIDE SEQUENCE [LARGE SCALE GENOMIC DNA]</scope>
    <source>
        <strain evidence="22">B10K-DU-002-43</strain>
        <tissue evidence="22">Muscle</tissue>
    </source>
</reference>
<comment type="caution">
    <text evidence="22">The sequence shown here is derived from an EMBL/GenBank/DDBJ whole genome shotgun (WGS) entry which is preliminary data.</text>
</comment>
<evidence type="ECO:0000259" key="20">
    <source>
        <dbReference type="Pfam" id="PF02931"/>
    </source>
</evidence>
<evidence type="ECO:0000256" key="9">
    <source>
        <dbReference type="ARBA" id="ARBA00023136"/>
    </source>
</evidence>
<dbReference type="PRINTS" id="PR00254">
    <property type="entry name" value="NICOTINICR"/>
</dbReference>
<keyword evidence="2 19" id="KW-0813">Transport</keyword>
<evidence type="ECO:0000256" key="8">
    <source>
        <dbReference type="ARBA" id="ARBA00023065"/>
    </source>
</evidence>
<dbReference type="InterPro" id="IPR006201">
    <property type="entry name" value="Neur_channel"/>
</dbReference>
<dbReference type="InterPro" id="IPR006029">
    <property type="entry name" value="Neurotrans-gated_channel_TM"/>
</dbReference>
<dbReference type="GO" id="GO:0004888">
    <property type="term" value="F:transmembrane signaling receptor activity"/>
    <property type="evidence" value="ECO:0007669"/>
    <property type="project" value="InterPro"/>
</dbReference>
<keyword evidence="4 19" id="KW-0812">Transmembrane</keyword>
<evidence type="ECO:0000256" key="19">
    <source>
        <dbReference type="RuleBase" id="RU000687"/>
    </source>
</evidence>
<sequence length="323" mass="37720">SEFGGVEVLRLPPDMLWLPEIVLENNNDGLFEVAYYCNVLIYNTGYVYWLPPAIFRTTCLINVDFFPFDWQNCSLRFRSLAYSALEINMHLKTDTDPDTEKSYPVEWIIIDPEGFTENGEWEIIHRPARKNIYPDLAPDTSEHQDITFYLIIKRKPLFYVINIVIPCILIAFMVILVFYLPADSDSAGYIAKAEEYFSVKSRSELMFEKQSERHGLTSRVTPARLAPLGMDSGEEQPYEHIKPIIDNANYIVKHMRDENSYNEEIDNWNRVARTLDRLCFFLITPTLVVGTLWIFLMGIYNHPPPLPFAGDPYDYREENKRFI</sequence>
<feature type="non-terminal residue" evidence="22">
    <location>
        <position position="1"/>
    </location>
</feature>
<keyword evidence="23" id="KW-1185">Reference proteome</keyword>
<keyword evidence="9 19" id="KW-0472">Membrane</keyword>
<evidence type="ECO:0000256" key="7">
    <source>
        <dbReference type="ARBA" id="ARBA00023018"/>
    </source>
</evidence>
<feature type="transmembrane region" description="Helical" evidence="19">
    <location>
        <begin position="278"/>
        <end position="300"/>
    </location>
</feature>
<keyword evidence="13" id="KW-0628">Postsynaptic cell membrane</keyword>
<protein>
    <submittedName>
        <fullName evidence="22">ACHD protein</fullName>
    </submittedName>
</protein>
<proteinExistence type="inferred from homology"/>
<keyword evidence="7" id="KW-0770">Synapse</keyword>
<name>A0A7L1ZCE4_LEILU</name>
<dbReference type="Proteomes" id="UP000524007">
    <property type="component" value="Unassembled WGS sequence"/>
</dbReference>
<evidence type="ECO:0000256" key="17">
    <source>
        <dbReference type="ARBA" id="ARBA00034430"/>
    </source>
</evidence>
<evidence type="ECO:0000256" key="14">
    <source>
        <dbReference type="ARBA" id="ARBA00023286"/>
    </source>
</evidence>